<dbReference type="RefSeq" id="XP_025366311.1">
    <property type="nucleotide sequence ID" value="XM_025517379.1"/>
</dbReference>
<gene>
    <name evidence="1" type="ORF">IE81DRAFT_48475</name>
</gene>
<dbReference type="EMBL" id="KZ819490">
    <property type="protein sequence ID" value="PWN39151.1"/>
    <property type="molecule type" value="Genomic_DNA"/>
</dbReference>
<dbReference type="AlphaFoldDB" id="A0A316VSI6"/>
<proteinExistence type="predicted"/>
<name>A0A316VSI6_9BASI</name>
<dbReference type="Proteomes" id="UP000245783">
    <property type="component" value="Unassembled WGS sequence"/>
</dbReference>
<keyword evidence="2" id="KW-1185">Reference proteome</keyword>
<dbReference type="GeneID" id="37039249"/>
<evidence type="ECO:0000313" key="1">
    <source>
        <dbReference type="EMBL" id="PWN39151.1"/>
    </source>
</evidence>
<dbReference type="InParanoid" id="A0A316VSI6"/>
<evidence type="ECO:0000313" key="2">
    <source>
        <dbReference type="Proteomes" id="UP000245783"/>
    </source>
</evidence>
<organism evidence="1 2">
    <name type="scientific">Ceraceosorus guamensis</name>
    <dbReference type="NCBI Taxonomy" id="1522189"/>
    <lineage>
        <taxon>Eukaryota</taxon>
        <taxon>Fungi</taxon>
        <taxon>Dikarya</taxon>
        <taxon>Basidiomycota</taxon>
        <taxon>Ustilaginomycotina</taxon>
        <taxon>Exobasidiomycetes</taxon>
        <taxon>Ceraceosorales</taxon>
        <taxon>Ceraceosoraceae</taxon>
        <taxon>Ceraceosorus</taxon>
    </lineage>
</organism>
<sequence>MDLEIILSPGPAWAPGSQRLPWFRPPSHNPFPCALLPPASASHALILTTSFSLGILSHCAPATLFSTPLSNSAQAFERPFPTTCRVHTV</sequence>
<protein>
    <submittedName>
        <fullName evidence="1">Uncharacterized protein</fullName>
    </submittedName>
</protein>
<reference evidence="1 2" key="1">
    <citation type="journal article" date="2018" name="Mol. Biol. Evol.">
        <title>Broad Genomic Sampling Reveals a Smut Pathogenic Ancestry of the Fungal Clade Ustilaginomycotina.</title>
        <authorList>
            <person name="Kijpornyongpan T."/>
            <person name="Mondo S.J."/>
            <person name="Barry K."/>
            <person name="Sandor L."/>
            <person name="Lee J."/>
            <person name="Lipzen A."/>
            <person name="Pangilinan J."/>
            <person name="LaButti K."/>
            <person name="Hainaut M."/>
            <person name="Henrissat B."/>
            <person name="Grigoriev I.V."/>
            <person name="Spatafora J.W."/>
            <person name="Aime M.C."/>
        </authorList>
    </citation>
    <scope>NUCLEOTIDE SEQUENCE [LARGE SCALE GENOMIC DNA]</scope>
    <source>
        <strain evidence="1 2">MCA 4658</strain>
    </source>
</reference>
<accession>A0A316VSI6</accession>